<organism evidence="2 3">
    <name type="scientific">Kribbella koreensis</name>
    <dbReference type="NCBI Taxonomy" id="57909"/>
    <lineage>
        <taxon>Bacteria</taxon>
        <taxon>Bacillati</taxon>
        <taxon>Actinomycetota</taxon>
        <taxon>Actinomycetes</taxon>
        <taxon>Propionibacteriales</taxon>
        <taxon>Kribbellaceae</taxon>
        <taxon>Kribbella</taxon>
    </lineage>
</organism>
<dbReference type="InterPro" id="IPR001128">
    <property type="entry name" value="Cyt_P450"/>
</dbReference>
<name>A0ABN1PJS5_9ACTN</name>
<proteinExistence type="inferred from homology"/>
<dbReference type="PANTHER" id="PTHR46696">
    <property type="entry name" value="P450, PUTATIVE (EUROFUNG)-RELATED"/>
    <property type="match status" value="1"/>
</dbReference>
<accession>A0ABN1PJS5</accession>
<comment type="similarity">
    <text evidence="1">Belongs to the cytochrome P450 family.</text>
</comment>
<dbReference type="EMBL" id="BAAAHK010000003">
    <property type="protein sequence ID" value="GAA0929243.1"/>
    <property type="molecule type" value="Genomic_DNA"/>
</dbReference>
<dbReference type="SUPFAM" id="SSF48264">
    <property type="entry name" value="Cytochrome P450"/>
    <property type="match status" value="1"/>
</dbReference>
<evidence type="ECO:0000256" key="1">
    <source>
        <dbReference type="ARBA" id="ARBA00010617"/>
    </source>
</evidence>
<dbReference type="PANTHER" id="PTHR46696:SF4">
    <property type="entry name" value="BIOTIN BIOSYNTHESIS CYTOCHROME P450"/>
    <property type="match status" value="1"/>
</dbReference>
<reference evidence="2 3" key="1">
    <citation type="journal article" date="2019" name="Int. J. Syst. Evol. Microbiol.">
        <title>The Global Catalogue of Microorganisms (GCM) 10K type strain sequencing project: providing services to taxonomists for standard genome sequencing and annotation.</title>
        <authorList>
            <consortium name="The Broad Institute Genomics Platform"/>
            <consortium name="The Broad Institute Genome Sequencing Center for Infectious Disease"/>
            <person name="Wu L."/>
            <person name="Ma J."/>
        </authorList>
    </citation>
    <scope>NUCLEOTIDE SEQUENCE [LARGE SCALE GENOMIC DNA]</scope>
    <source>
        <strain evidence="2 3">JCM 10977</strain>
    </source>
</reference>
<dbReference type="PRINTS" id="PR00359">
    <property type="entry name" value="BP450"/>
</dbReference>
<gene>
    <name evidence="2" type="ORF">GCM10009554_11450</name>
</gene>
<dbReference type="RefSeq" id="WP_343965519.1">
    <property type="nucleotide sequence ID" value="NZ_BAAAHK010000003.1"/>
</dbReference>
<sequence>MSTQEIDLAASAFWRLPDVERDAAFAVLRSEPAPRYFAGGSKVEWGLPSGQGFHALVSHADVVEATRRPEDFQSGQGAVSVMDLPVEFNEGFSSLLSMDGERHRRVRRIVTRAFAPRTLAKLSGTIDKVAAELVTAAVRRGEGDFVAEVAAPLPLRIICSMTGVPPSEYEFVFSRSSRILGAFDPEYAAGQPDVATNILTAGADLIQLIDDLVKQRETDPRDDLATTLIQAEIDGERLTRAEVASFFILLLVAGNETTRHAISNGLLLLQDNPDQRDVLLADYDRYGGTAAEEIVRLTSPTVWMRRTVSRDCSLNGNRYAEGDRLLLFYWSANRDEKVFADPSRFDVTRDPNPHVGYGAGGPHHCLGAFLARIELTAVFRELLRQAPGLQLAGEPERLASSFVNGYKRIGYRV</sequence>
<comment type="caution">
    <text evidence="2">The sequence shown here is derived from an EMBL/GenBank/DDBJ whole genome shotgun (WGS) entry which is preliminary data.</text>
</comment>
<dbReference type="InterPro" id="IPR036396">
    <property type="entry name" value="Cyt_P450_sf"/>
</dbReference>
<dbReference type="Pfam" id="PF00067">
    <property type="entry name" value="p450"/>
    <property type="match status" value="1"/>
</dbReference>
<dbReference type="Proteomes" id="UP001500542">
    <property type="component" value="Unassembled WGS sequence"/>
</dbReference>
<keyword evidence="3" id="KW-1185">Reference proteome</keyword>
<protein>
    <submittedName>
        <fullName evidence="2">Cytochrome P450</fullName>
    </submittedName>
</protein>
<dbReference type="InterPro" id="IPR002397">
    <property type="entry name" value="Cyt_P450_B"/>
</dbReference>
<dbReference type="CDD" id="cd11033">
    <property type="entry name" value="CYP142-like"/>
    <property type="match status" value="1"/>
</dbReference>
<dbReference type="Gene3D" id="1.10.630.10">
    <property type="entry name" value="Cytochrome P450"/>
    <property type="match status" value="1"/>
</dbReference>
<evidence type="ECO:0000313" key="2">
    <source>
        <dbReference type="EMBL" id="GAA0929243.1"/>
    </source>
</evidence>
<evidence type="ECO:0000313" key="3">
    <source>
        <dbReference type="Proteomes" id="UP001500542"/>
    </source>
</evidence>